<evidence type="ECO:0000256" key="8">
    <source>
        <dbReference type="ARBA" id="ARBA00022684"/>
    </source>
</evidence>
<evidence type="ECO:0000256" key="6">
    <source>
        <dbReference type="ARBA" id="ARBA00014618"/>
    </source>
</evidence>
<evidence type="ECO:0000256" key="1">
    <source>
        <dbReference type="ARBA" id="ARBA00001936"/>
    </source>
</evidence>
<organism evidence="20 21">
    <name type="scientific">Labilibaculum filiforme</name>
    <dbReference type="NCBI Taxonomy" id="1940526"/>
    <lineage>
        <taxon>Bacteria</taxon>
        <taxon>Pseudomonadati</taxon>
        <taxon>Bacteroidota</taxon>
        <taxon>Bacteroidia</taxon>
        <taxon>Marinilabiliales</taxon>
        <taxon>Marinifilaceae</taxon>
        <taxon>Labilibaculum</taxon>
    </lineage>
</organism>
<dbReference type="Pfam" id="PF08443">
    <property type="entry name" value="RimK"/>
    <property type="match status" value="1"/>
</dbReference>
<gene>
    <name evidence="20" type="ORF">BZG02_07455</name>
</gene>
<keyword evidence="14" id="KW-0511">Multifunctional enzyme</keyword>
<name>A0A2N3I0J5_9BACT</name>
<keyword evidence="7 20" id="KW-0436">Ligase</keyword>
<dbReference type="InterPro" id="IPR014746">
    <property type="entry name" value="Gln_synth/guanido_kin_cat_dom"/>
</dbReference>
<dbReference type="Gene3D" id="3.30.590.20">
    <property type="match status" value="1"/>
</dbReference>
<evidence type="ECO:0000313" key="20">
    <source>
        <dbReference type="EMBL" id="PKQ63849.1"/>
    </source>
</evidence>
<dbReference type="EMBL" id="MVDD01000004">
    <property type="protein sequence ID" value="PKQ63849.1"/>
    <property type="molecule type" value="Genomic_DNA"/>
</dbReference>
<comment type="cofactor">
    <cofactor evidence="2">
        <name>Mg(2+)</name>
        <dbReference type="ChEBI" id="CHEBI:18420"/>
    </cofactor>
</comment>
<dbReference type="PROSITE" id="PS50975">
    <property type="entry name" value="ATP_GRASP"/>
    <property type="match status" value="1"/>
</dbReference>
<evidence type="ECO:0000256" key="10">
    <source>
        <dbReference type="ARBA" id="ARBA00022741"/>
    </source>
</evidence>
<comment type="catalytic activity">
    <reaction evidence="17">
        <text>L-cysteine + L-glutamate + ATP = gamma-L-glutamyl-L-cysteine + ADP + phosphate + H(+)</text>
        <dbReference type="Rhea" id="RHEA:13285"/>
        <dbReference type="ChEBI" id="CHEBI:15378"/>
        <dbReference type="ChEBI" id="CHEBI:29985"/>
        <dbReference type="ChEBI" id="CHEBI:30616"/>
        <dbReference type="ChEBI" id="CHEBI:35235"/>
        <dbReference type="ChEBI" id="CHEBI:43474"/>
        <dbReference type="ChEBI" id="CHEBI:58173"/>
        <dbReference type="ChEBI" id="CHEBI:456216"/>
        <dbReference type="EC" id="6.3.2.2"/>
    </reaction>
</comment>
<evidence type="ECO:0000256" key="3">
    <source>
        <dbReference type="ARBA" id="ARBA00005006"/>
    </source>
</evidence>
<dbReference type="NCBIfam" id="NF002688">
    <property type="entry name" value="PRK02471.1"/>
    <property type="match status" value="1"/>
</dbReference>
<evidence type="ECO:0000256" key="11">
    <source>
        <dbReference type="ARBA" id="ARBA00022840"/>
    </source>
</evidence>
<dbReference type="SUPFAM" id="SSF56059">
    <property type="entry name" value="Glutathione synthetase ATP-binding domain-like"/>
    <property type="match status" value="1"/>
</dbReference>
<evidence type="ECO:0000256" key="7">
    <source>
        <dbReference type="ARBA" id="ARBA00022598"/>
    </source>
</evidence>
<dbReference type="UniPathway" id="UPA00142">
    <property type="reaction ID" value="UER00209"/>
</dbReference>
<dbReference type="InterPro" id="IPR007370">
    <property type="entry name" value="Glu_cys_ligase"/>
</dbReference>
<keyword evidence="12" id="KW-0460">Magnesium</keyword>
<dbReference type="GO" id="GO:0006750">
    <property type="term" value="P:glutathione biosynthetic process"/>
    <property type="evidence" value="ECO:0007669"/>
    <property type="project" value="UniProtKB-UniPathway"/>
</dbReference>
<comment type="similarity">
    <text evidence="4">Belongs to the glutamate--cysteine ligase type 1 family. Type 1 subfamily.</text>
</comment>
<keyword evidence="9" id="KW-0479">Metal-binding</keyword>
<dbReference type="GO" id="GO:0046872">
    <property type="term" value="F:metal ion binding"/>
    <property type="evidence" value="ECO:0007669"/>
    <property type="project" value="UniProtKB-KW"/>
</dbReference>
<evidence type="ECO:0000256" key="9">
    <source>
        <dbReference type="ARBA" id="ARBA00022723"/>
    </source>
</evidence>
<dbReference type="PANTHER" id="PTHR38761:SF1">
    <property type="entry name" value="GLUTAMATE--CYSTEINE LIGASE"/>
    <property type="match status" value="1"/>
</dbReference>
<dbReference type="PANTHER" id="PTHR38761">
    <property type="entry name" value="GLUTAMATE--CYSTEINE LIGASE"/>
    <property type="match status" value="1"/>
</dbReference>
<reference evidence="20 21" key="1">
    <citation type="journal article" date="2017" name="Front. Microbiol.">
        <title>Labilibaculum manganireducens gen. nov., sp. nov. and Labilibaculum filiforme sp. nov., Novel Bacteroidetes Isolated from Subsurface Sediments of the Baltic Sea.</title>
        <authorList>
            <person name="Vandieken V."/>
            <person name="Marshall I.P."/>
            <person name="Niemann H."/>
            <person name="Engelen B."/>
            <person name="Cypionka H."/>
        </authorList>
    </citation>
    <scope>NUCLEOTIDE SEQUENCE [LARGE SCALE GENOMIC DNA]</scope>
    <source>
        <strain evidence="20 21">59.16B</strain>
    </source>
</reference>
<evidence type="ECO:0000256" key="16">
    <source>
        <dbReference type="ARBA" id="ARBA00032122"/>
    </source>
</evidence>
<comment type="caution">
    <text evidence="20">The sequence shown here is derived from an EMBL/GenBank/DDBJ whole genome shotgun (WGS) entry which is preliminary data.</text>
</comment>
<evidence type="ECO:0000313" key="21">
    <source>
        <dbReference type="Proteomes" id="UP000233535"/>
    </source>
</evidence>
<dbReference type="GO" id="GO:0005524">
    <property type="term" value="F:ATP binding"/>
    <property type="evidence" value="ECO:0007669"/>
    <property type="project" value="UniProtKB-UniRule"/>
</dbReference>
<dbReference type="Pfam" id="PF18419">
    <property type="entry name" value="ATP-grasp_6"/>
    <property type="match status" value="1"/>
</dbReference>
<dbReference type="OrthoDB" id="9803907at2"/>
<evidence type="ECO:0000256" key="5">
    <source>
        <dbReference type="ARBA" id="ARBA00012220"/>
    </source>
</evidence>
<keyword evidence="8" id="KW-0317">Glutathione biosynthesis</keyword>
<dbReference type="SUPFAM" id="SSF55931">
    <property type="entry name" value="Glutamine synthetase/guanido kinase"/>
    <property type="match status" value="1"/>
</dbReference>
<evidence type="ECO:0000256" key="17">
    <source>
        <dbReference type="ARBA" id="ARBA00048819"/>
    </source>
</evidence>
<comment type="pathway">
    <text evidence="3">Sulfur metabolism; glutathione biosynthesis; glutathione from L-cysteine and L-glutamate: step 1/2.</text>
</comment>
<dbReference type="AlphaFoldDB" id="A0A2N3I0J5"/>
<evidence type="ECO:0000256" key="18">
    <source>
        <dbReference type="PROSITE-ProRule" id="PRU00409"/>
    </source>
</evidence>
<dbReference type="GO" id="GO:0005829">
    <property type="term" value="C:cytosol"/>
    <property type="evidence" value="ECO:0007669"/>
    <property type="project" value="TreeGrafter"/>
</dbReference>
<evidence type="ECO:0000259" key="19">
    <source>
        <dbReference type="PROSITE" id="PS50975"/>
    </source>
</evidence>
<keyword evidence="21" id="KW-1185">Reference proteome</keyword>
<dbReference type="InterPro" id="IPR013815">
    <property type="entry name" value="ATP_grasp_subdomain_1"/>
</dbReference>
<dbReference type="NCBIfam" id="TIGR01435">
    <property type="entry name" value="glu_cys_lig_rel"/>
    <property type="match status" value="1"/>
</dbReference>
<evidence type="ECO:0000256" key="13">
    <source>
        <dbReference type="ARBA" id="ARBA00023211"/>
    </source>
</evidence>
<keyword evidence="11 18" id="KW-0067">ATP-binding</keyword>
<evidence type="ECO:0000256" key="4">
    <source>
        <dbReference type="ARBA" id="ARBA00008772"/>
    </source>
</evidence>
<comment type="cofactor">
    <cofactor evidence="1">
        <name>Mn(2+)</name>
        <dbReference type="ChEBI" id="CHEBI:29035"/>
    </cofactor>
</comment>
<feature type="domain" description="ATP-grasp" evidence="19">
    <location>
        <begin position="513"/>
        <end position="769"/>
    </location>
</feature>
<dbReference type="InterPro" id="IPR006335">
    <property type="entry name" value="Glut_biosynth"/>
</dbReference>
<dbReference type="InterPro" id="IPR013651">
    <property type="entry name" value="ATP-grasp_RimK-type"/>
</dbReference>
<evidence type="ECO:0000256" key="14">
    <source>
        <dbReference type="ARBA" id="ARBA00023268"/>
    </source>
</evidence>
<dbReference type="RefSeq" id="WP_101260794.1">
    <property type="nucleotide sequence ID" value="NZ_MVDD01000004.1"/>
</dbReference>
<dbReference type="EC" id="6.3.2.2" evidence="5"/>
<dbReference type="Pfam" id="PF04262">
    <property type="entry name" value="Glu_cys_ligase"/>
    <property type="match status" value="2"/>
</dbReference>
<proteinExistence type="inferred from homology"/>
<evidence type="ECO:0000256" key="2">
    <source>
        <dbReference type="ARBA" id="ARBA00001946"/>
    </source>
</evidence>
<evidence type="ECO:0000256" key="12">
    <source>
        <dbReference type="ARBA" id="ARBA00022842"/>
    </source>
</evidence>
<protein>
    <recommendedName>
        <fullName evidence="6">Glutamate--cysteine ligase</fullName>
        <ecNumber evidence="5">6.3.2.2</ecNumber>
    </recommendedName>
    <alternativeName>
        <fullName evidence="16">Gamma-ECS</fullName>
    </alternativeName>
    <alternativeName>
        <fullName evidence="15">Gamma-glutamylcysteine synthetase</fullName>
    </alternativeName>
</protein>
<keyword evidence="10 18" id="KW-0547">Nucleotide-binding</keyword>
<keyword evidence="13" id="KW-0464">Manganese</keyword>
<dbReference type="HAMAP" id="MF_00782">
    <property type="entry name" value="Glut_biosynth"/>
    <property type="match status" value="1"/>
</dbReference>
<dbReference type="InterPro" id="IPR040657">
    <property type="entry name" value="GshAB_ATP-grasp"/>
</dbReference>
<dbReference type="InterPro" id="IPR011761">
    <property type="entry name" value="ATP-grasp"/>
</dbReference>
<accession>A0A2N3I0J5</accession>
<sequence>MDHLINNINEALRLEGIRESLKNGKFGIEKENVRVDYSGNMATTPHPGILGDKFQNPFITTDFSESQVEMITPPLHSIAEVHGFLETLQDVISENLTDELLWPQSLPPLLPHEEEIPIAKFGEKGILKEKYREELANRYGKERQMLSGIHFNFSLSDRLERKLKKANHCNEELERFRETIYLKMVRNFMRYRWMLIWLFGESPISDPSLKMKSLQTGKKSFMSCGNAISIRNSSMGYRNIEEFYVDFNSLQSFNKSVNNLIASDKILAGEELYLPIRLKFDEKSKKISHLEVRILDLDPFEKSGISKNRLYFTHLFLLYCLFKKEDKIYNEIEQKIAVANQDLVACHGLNSQLMLQSFDGKEVLASEMLNDLLADITDFARESDLSNDSDYQGALVEVSNFVEHPDQRTSYQVKQHIIEEGFINFHLNKAKQYKEESEMRGFRFHGFEDLELSSQLLMKAALRRGVEFCILDRSENFISLSQGDKTEYVMQATRTSLDNYSSVLMMENKLVTKKILEKAGIRVPAGLDYQDARQARSDFDLFEGKGIVIKPKSTNYGLGITILKENKNEEVYKRAVDIAFEHDGSILIEEFISGKEFRFFVINDQVCGILHRVPANVKGDGEKSIRELVAIKNQDPLRGKGYRTPLEKIRLEEAEEMFLKEQGFDFESVLKKDQVVYLRENSNISTGGDSIDFTDDIHQSYKDIAIQSSIALGVQITGLDMMIEDVNQPATKDNYAIIEMNFNPAIHIHCYPYKGKNRQLNEKILDALGF</sequence>
<dbReference type="Gene3D" id="3.30.1490.20">
    <property type="entry name" value="ATP-grasp fold, A domain"/>
    <property type="match status" value="1"/>
</dbReference>
<dbReference type="GO" id="GO:0004357">
    <property type="term" value="F:glutamate-cysteine ligase activity"/>
    <property type="evidence" value="ECO:0007669"/>
    <property type="project" value="UniProtKB-EC"/>
</dbReference>
<evidence type="ECO:0000256" key="15">
    <source>
        <dbReference type="ARBA" id="ARBA00030585"/>
    </source>
</evidence>
<dbReference type="Gene3D" id="3.30.470.20">
    <property type="entry name" value="ATP-grasp fold, B domain"/>
    <property type="match status" value="2"/>
</dbReference>
<dbReference type="Proteomes" id="UP000233535">
    <property type="component" value="Unassembled WGS sequence"/>
</dbReference>
<dbReference type="InterPro" id="IPR006334">
    <property type="entry name" value="Glut_cys_ligase"/>
</dbReference>